<name>A0A2P2NRH8_RHIMU</name>
<feature type="region of interest" description="Disordered" evidence="1">
    <location>
        <begin position="1"/>
        <end position="32"/>
    </location>
</feature>
<organism evidence="2">
    <name type="scientific">Rhizophora mucronata</name>
    <name type="common">Asiatic mangrove</name>
    <dbReference type="NCBI Taxonomy" id="61149"/>
    <lineage>
        <taxon>Eukaryota</taxon>
        <taxon>Viridiplantae</taxon>
        <taxon>Streptophyta</taxon>
        <taxon>Embryophyta</taxon>
        <taxon>Tracheophyta</taxon>
        <taxon>Spermatophyta</taxon>
        <taxon>Magnoliopsida</taxon>
        <taxon>eudicotyledons</taxon>
        <taxon>Gunneridae</taxon>
        <taxon>Pentapetalae</taxon>
        <taxon>rosids</taxon>
        <taxon>fabids</taxon>
        <taxon>Malpighiales</taxon>
        <taxon>Rhizophoraceae</taxon>
        <taxon>Rhizophora</taxon>
    </lineage>
</organism>
<dbReference type="EMBL" id="GGEC01064526">
    <property type="protein sequence ID" value="MBX45010.1"/>
    <property type="molecule type" value="Transcribed_RNA"/>
</dbReference>
<evidence type="ECO:0000313" key="2">
    <source>
        <dbReference type="EMBL" id="MBX45010.1"/>
    </source>
</evidence>
<sequence length="32" mass="3883">MHLNHFPKPSTSQKHLQSLTKTKPNRLRNWRT</sequence>
<feature type="compositionally biased region" description="Basic residues" evidence="1">
    <location>
        <begin position="23"/>
        <end position="32"/>
    </location>
</feature>
<proteinExistence type="predicted"/>
<accession>A0A2P2NRH8</accession>
<protein>
    <submittedName>
        <fullName evidence="2">Uncharacterized protein</fullName>
    </submittedName>
</protein>
<feature type="compositionally biased region" description="Polar residues" evidence="1">
    <location>
        <begin position="9"/>
        <end position="22"/>
    </location>
</feature>
<dbReference type="AlphaFoldDB" id="A0A2P2NRH8"/>
<evidence type="ECO:0000256" key="1">
    <source>
        <dbReference type="SAM" id="MobiDB-lite"/>
    </source>
</evidence>
<reference evidence="2" key="1">
    <citation type="submission" date="2018-02" db="EMBL/GenBank/DDBJ databases">
        <title>Rhizophora mucronata_Transcriptome.</title>
        <authorList>
            <person name="Meera S.P."/>
            <person name="Sreeshan A."/>
            <person name="Augustine A."/>
        </authorList>
    </citation>
    <scope>NUCLEOTIDE SEQUENCE</scope>
    <source>
        <tissue evidence="2">Leaf</tissue>
    </source>
</reference>